<feature type="compositionally biased region" description="Acidic residues" evidence="12">
    <location>
        <begin position="530"/>
        <end position="550"/>
    </location>
</feature>
<feature type="domain" description="Peptidase C54 catalytic" evidence="13">
    <location>
        <begin position="210"/>
        <end position="499"/>
    </location>
</feature>
<keyword evidence="4 11" id="KW-0963">Cytoplasm</keyword>
<dbReference type="AlphaFoldDB" id="A0AAE0XCX9"/>
<feature type="region of interest" description="Disordered" evidence="12">
    <location>
        <begin position="512"/>
        <end position="550"/>
    </location>
</feature>
<proteinExistence type="inferred from homology"/>
<gene>
    <name evidence="14" type="ORF">B0T22DRAFT_186286</name>
</gene>
<evidence type="ECO:0000256" key="6">
    <source>
        <dbReference type="ARBA" id="ARBA00022801"/>
    </source>
</evidence>
<sequence>MTPTRPGSGSWQSTVSGTSPKLVNAMEAAIAGAAEVGRVGRRIFHKLWDPEPVNDRQANEPAWCLGCSYTLDTKTYGPLHLPDSSSSSITTATAPAPAPATTIPISILAPSAEAGAEAETATDKVFDIITATEAAPGPPPPAPSPAVGDKAVAAAAAAAPHRGLAITSSTTTTTTTADTDTDASPESVTSSFDSSLAYEEPGSDGGWPPAFLDDFESRIWMTYRTSFEVIPRSTDPRASTALSFAMRLKTTFADSTAGFTADTGWGCMIRSGQSLLANAILIARYGRDWRRGTDPDAERSVLQLFADDSRAPYSLHSFVQHGAVACSKYPGEWFGPSAASRCIQALANKHETSLRVYSTGDLPDVYEDSFMAVADPDGQGFQPTLILVCTRLGIDKINHVYEEALISTLQMPQSIGIAGGRPSSSHYFVGAQGQWLFYLDPHHPRPALPYHEDPKDYTIEELDTCHTRRLRSLHVEDMDPSMLIGFLIKDEDDWDTWKSAVKHVQGKSIITVSPHDPERGMGSTRAAAIDEVESCDDEDEDDDADTILDV</sequence>
<dbReference type="GO" id="GO:0015031">
    <property type="term" value="P:protein transport"/>
    <property type="evidence" value="ECO:0007669"/>
    <property type="project" value="UniProtKB-KW"/>
</dbReference>
<evidence type="ECO:0000256" key="4">
    <source>
        <dbReference type="ARBA" id="ARBA00022490"/>
    </source>
</evidence>
<dbReference type="Pfam" id="PF03416">
    <property type="entry name" value="Peptidase_C54"/>
    <property type="match status" value="1"/>
</dbReference>
<evidence type="ECO:0000256" key="11">
    <source>
        <dbReference type="RuleBase" id="RU363115"/>
    </source>
</evidence>
<dbReference type="EMBL" id="JAULSO010000002">
    <property type="protein sequence ID" value="KAK3690052.1"/>
    <property type="molecule type" value="Genomic_DNA"/>
</dbReference>
<evidence type="ECO:0000256" key="2">
    <source>
        <dbReference type="ARBA" id="ARBA00010958"/>
    </source>
</evidence>
<dbReference type="InterPro" id="IPR005078">
    <property type="entry name" value="Peptidase_C54"/>
</dbReference>
<keyword evidence="15" id="KW-1185">Reference proteome</keyword>
<accession>A0AAE0XCX9</accession>
<comment type="subcellular location">
    <subcellularLocation>
        <location evidence="11">Nucleus</location>
    </subcellularLocation>
    <subcellularLocation>
        <location evidence="11">Cytoplasm</location>
    </subcellularLocation>
    <subcellularLocation>
        <location evidence="1">Preautophagosomal structure</location>
    </subcellularLocation>
</comment>
<evidence type="ECO:0000256" key="1">
    <source>
        <dbReference type="ARBA" id="ARBA00004329"/>
    </source>
</evidence>
<name>A0AAE0XCX9_9PEZI</name>
<dbReference type="GO" id="GO:0035973">
    <property type="term" value="P:aggrephagy"/>
    <property type="evidence" value="ECO:0007669"/>
    <property type="project" value="TreeGrafter"/>
</dbReference>
<comment type="catalytic activity">
    <reaction evidence="10">
        <text>[protein]-C-terminal L-amino acid-glycyl-phosphatidylethanolamide + H2O = [protein]-C-terminal L-amino acid-glycine + a 1,2-diacyl-sn-glycero-3-phosphoethanolamine</text>
        <dbReference type="Rhea" id="RHEA:67548"/>
        <dbReference type="Rhea" id="RHEA-COMP:17323"/>
        <dbReference type="Rhea" id="RHEA-COMP:17324"/>
        <dbReference type="ChEBI" id="CHEBI:15377"/>
        <dbReference type="ChEBI" id="CHEBI:64612"/>
        <dbReference type="ChEBI" id="CHEBI:172940"/>
        <dbReference type="ChEBI" id="CHEBI:172941"/>
    </reaction>
    <physiologicalReaction direction="left-to-right" evidence="10">
        <dbReference type="Rhea" id="RHEA:67549"/>
    </physiologicalReaction>
</comment>
<keyword evidence="5 11" id="KW-0645">Protease</keyword>
<feature type="compositionally biased region" description="Low complexity" evidence="12">
    <location>
        <begin position="167"/>
        <end position="184"/>
    </location>
</feature>
<keyword evidence="3" id="KW-0813">Transport</keyword>
<dbReference type="GO" id="GO:0019786">
    <property type="term" value="F:protein-phosphatidylethanolamide deconjugating activity"/>
    <property type="evidence" value="ECO:0007669"/>
    <property type="project" value="InterPro"/>
</dbReference>
<organism evidence="14 15">
    <name type="scientific">Podospora appendiculata</name>
    <dbReference type="NCBI Taxonomy" id="314037"/>
    <lineage>
        <taxon>Eukaryota</taxon>
        <taxon>Fungi</taxon>
        <taxon>Dikarya</taxon>
        <taxon>Ascomycota</taxon>
        <taxon>Pezizomycotina</taxon>
        <taxon>Sordariomycetes</taxon>
        <taxon>Sordariomycetidae</taxon>
        <taxon>Sordariales</taxon>
        <taxon>Podosporaceae</taxon>
        <taxon>Podospora</taxon>
    </lineage>
</organism>
<dbReference type="GO" id="GO:0005634">
    <property type="term" value="C:nucleus"/>
    <property type="evidence" value="ECO:0007669"/>
    <property type="project" value="UniProtKB-SubCell"/>
</dbReference>
<evidence type="ECO:0000256" key="5">
    <source>
        <dbReference type="ARBA" id="ARBA00022670"/>
    </source>
</evidence>
<dbReference type="GO" id="GO:0000423">
    <property type="term" value="P:mitophagy"/>
    <property type="evidence" value="ECO:0007669"/>
    <property type="project" value="TreeGrafter"/>
</dbReference>
<keyword evidence="8" id="KW-0653">Protein transport</keyword>
<dbReference type="Proteomes" id="UP001270362">
    <property type="component" value="Unassembled WGS sequence"/>
</dbReference>
<keyword evidence="6 11" id="KW-0378">Hydrolase</keyword>
<evidence type="ECO:0000256" key="7">
    <source>
        <dbReference type="ARBA" id="ARBA00022807"/>
    </source>
</evidence>
<dbReference type="GO" id="GO:0000045">
    <property type="term" value="P:autophagosome assembly"/>
    <property type="evidence" value="ECO:0007669"/>
    <property type="project" value="TreeGrafter"/>
</dbReference>
<dbReference type="GO" id="GO:0004197">
    <property type="term" value="F:cysteine-type endopeptidase activity"/>
    <property type="evidence" value="ECO:0007669"/>
    <property type="project" value="TreeGrafter"/>
</dbReference>
<comment type="caution">
    <text evidence="14">The sequence shown here is derived from an EMBL/GenBank/DDBJ whole genome shotgun (WGS) entry which is preliminary data.</text>
</comment>
<keyword evidence="11" id="KW-0539">Nucleus</keyword>
<dbReference type="InterPro" id="IPR046792">
    <property type="entry name" value="Peptidase_C54_cat"/>
</dbReference>
<evidence type="ECO:0000256" key="12">
    <source>
        <dbReference type="SAM" id="MobiDB-lite"/>
    </source>
</evidence>
<evidence type="ECO:0000259" key="13">
    <source>
        <dbReference type="Pfam" id="PF03416"/>
    </source>
</evidence>
<reference evidence="14" key="1">
    <citation type="journal article" date="2023" name="Mol. Phylogenet. Evol.">
        <title>Genome-scale phylogeny and comparative genomics of the fungal order Sordariales.</title>
        <authorList>
            <person name="Hensen N."/>
            <person name="Bonometti L."/>
            <person name="Westerberg I."/>
            <person name="Brannstrom I.O."/>
            <person name="Guillou S."/>
            <person name="Cros-Aarteil S."/>
            <person name="Calhoun S."/>
            <person name="Haridas S."/>
            <person name="Kuo A."/>
            <person name="Mondo S."/>
            <person name="Pangilinan J."/>
            <person name="Riley R."/>
            <person name="LaButti K."/>
            <person name="Andreopoulos B."/>
            <person name="Lipzen A."/>
            <person name="Chen C."/>
            <person name="Yan M."/>
            <person name="Daum C."/>
            <person name="Ng V."/>
            <person name="Clum A."/>
            <person name="Steindorff A."/>
            <person name="Ohm R.A."/>
            <person name="Martin F."/>
            <person name="Silar P."/>
            <person name="Natvig D.O."/>
            <person name="Lalanne C."/>
            <person name="Gautier V."/>
            <person name="Ament-Velasquez S.L."/>
            <person name="Kruys A."/>
            <person name="Hutchinson M.I."/>
            <person name="Powell A.J."/>
            <person name="Barry K."/>
            <person name="Miller A.N."/>
            <person name="Grigoriev I.V."/>
            <person name="Debuchy R."/>
            <person name="Gladieux P."/>
            <person name="Hiltunen Thoren M."/>
            <person name="Johannesson H."/>
        </authorList>
    </citation>
    <scope>NUCLEOTIDE SEQUENCE</scope>
    <source>
        <strain evidence="14">CBS 314.62</strain>
    </source>
</reference>
<evidence type="ECO:0000256" key="8">
    <source>
        <dbReference type="ARBA" id="ARBA00022927"/>
    </source>
</evidence>
<evidence type="ECO:0000256" key="3">
    <source>
        <dbReference type="ARBA" id="ARBA00022448"/>
    </source>
</evidence>
<dbReference type="EC" id="3.4.22.-" evidence="11"/>
<keyword evidence="9" id="KW-0072">Autophagy</keyword>
<evidence type="ECO:0000256" key="10">
    <source>
        <dbReference type="ARBA" id="ARBA00029362"/>
    </source>
</evidence>
<comment type="similarity">
    <text evidence="2 11">Belongs to the peptidase C54 family.</text>
</comment>
<evidence type="ECO:0000256" key="9">
    <source>
        <dbReference type="ARBA" id="ARBA00023006"/>
    </source>
</evidence>
<evidence type="ECO:0000313" key="15">
    <source>
        <dbReference type="Proteomes" id="UP001270362"/>
    </source>
</evidence>
<dbReference type="SUPFAM" id="SSF54001">
    <property type="entry name" value="Cysteine proteinases"/>
    <property type="match status" value="1"/>
</dbReference>
<dbReference type="PANTHER" id="PTHR22624">
    <property type="entry name" value="CYSTEINE PROTEASE ATG4"/>
    <property type="match status" value="1"/>
</dbReference>
<keyword evidence="7" id="KW-0788">Thiol protease</keyword>
<feature type="region of interest" description="Disordered" evidence="12">
    <location>
        <begin position="163"/>
        <end position="209"/>
    </location>
</feature>
<evidence type="ECO:0000313" key="14">
    <source>
        <dbReference type="EMBL" id="KAK3690052.1"/>
    </source>
</evidence>
<dbReference type="InterPro" id="IPR038765">
    <property type="entry name" value="Papain-like_cys_pep_sf"/>
</dbReference>
<dbReference type="PANTHER" id="PTHR22624:SF49">
    <property type="entry name" value="CYSTEINE PROTEASE"/>
    <property type="match status" value="1"/>
</dbReference>
<dbReference type="GO" id="GO:0000407">
    <property type="term" value="C:phagophore assembly site"/>
    <property type="evidence" value="ECO:0007669"/>
    <property type="project" value="UniProtKB-SubCell"/>
</dbReference>
<dbReference type="GO" id="GO:0034727">
    <property type="term" value="P:piecemeal microautophagy of the nucleus"/>
    <property type="evidence" value="ECO:0007669"/>
    <property type="project" value="TreeGrafter"/>
</dbReference>
<dbReference type="GO" id="GO:0016485">
    <property type="term" value="P:protein processing"/>
    <property type="evidence" value="ECO:0007669"/>
    <property type="project" value="TreeGrafter"/>
</dbReference>
<reference evidence="14" key="2">
    <citation type="submission" date="2023-06" db="EMBL/GenBank/DDBJ databases">
        <authorList>
            <consortium name="Lawrence Berkeley National Laboratory"/>
            <person name="Haridas S."/>
            <person name="Hensen N."/>
            <person name="Bonometti L."/>
            <person name="Westerberg I."/>
            <person name="Brannstrom I.O."/>
            <person name="Guillou S."/>
            <person name="Cros-Aarteil S."/>
            <person name="Calhoun S."/>
            <person name="Kuo A."/>
            <person name="Mondo S."/>
            <person name="Pangilinan J."/>
            <person name="Riley R."/>
            <person name="Labutti K."/>
            <person name="Andreopoulos B."/>
            <person name="Lipzen A."/>
            <person name="Chen C."/>
            <person name="Yanf M."/>
            <person name="Daum C."/>
            <person name="Ng V."/>
            <person name="Clum A."/>
            <person name="Steindorff A."/>
            <person name="Ohm R."/>
            <person name="Martin F."/>
            <person name="Silar P."/>
            <person name="Natvig D."/>
            <person name="Lalanne C."/>
            <person name="Gautier V."/>
            <person name="Ament-Velasquez S.L."/>
            <person name="Kruys A."/>
            <person name="Hutchinson M.I."/>
            <person name="Powell A.J."/>
            <person name="Barry K."/>
            <person name="Miller A.N."/>
            <person name="Grigoriev I.V."/>
            <person name="Debuchy R."/>
            <person name="Gladieux P."/>
            <person name="Thoren M.H."/>
            <person name="Johannesson H."/>
        </authorList>
    </citation>
    <scope>NUCLEOTIDE SEQUENCE</scope>
    <source>
        <strain evidence="14">CBS 314.62</strain>
    </source>
</reference>
<comment type="function">
    <text evidence="11">Required for selective autophagic degradation of the nucleus (nucleophagy) as well as for mitophagy which contributes to regulate mitochondrial quantity and quality by eliminating the mitochondria to a basal level to fulfill cellular energy requirements and preventing excess ROS production.</text>
</comment>
<protein>
    <recommendedName>
        <fullName evidence="11">Cysteine protease</fullName>
        <ecNumber evidence="11">3.4.22.-</ecNumber>
    </recommendedName>
</protein>